<evidence type="ECO:0000313" key="4">
    <source>
        <dbReference type="Proteomes" id="UP000198928"/>
    </source>
</evidence>
<feature type="chain" id="PRO_5038748167" description="PknH-like extracellular domain-containing protein" evidence="2">
    <location>
        <begin position="20"/>
        <end position="311"/>
    </location>
</feature>
<gene>
    <name evidence="3" type="ORF">SAMN05192584_12011</name>
</gene>
<evidence type="ECO:0008006" key="5">
    <source>
        <dbReference type="Google" id="ProtNLM"/>
    </source>
</evidence>
<proteinExistence type="predicted"/>
<dbReference type="EMBL" id="FOSG01000020">
    <property type="protein sequence ID" value="SFL49631.1"/>
    <property type="molecule type" value="Genomic_DNA"/>
</dbReference>
<dbReference type="OrthoDB" id="4053327at2"/>
<dbReference type="AlphaFoldDB" id="A0A1I4I784"/>
<evidence type="ECO:0000313" key="3">
    <source>
        <dbReference type="EMBL" id="SFL49631.1"/>
    </source>
</evidence>
<protein>
    <recommendedName>
        <fullName evidence="5">PknH-like extracellular domain-containing protein</fullName>
    </recommendedName>
</protein>
<organism evidence="3 4">
    <name type="scientific">Streptomyces pini</name>
    <dbReference type="NCBI Taxonomy" id="1520580"/>
    <lineage>
        <taxon>Bacteria</taxon>
        <taxon>Bacillati</taxon>
        <taxon>Actinomycetota</taxon>
        <taxon>Actinomycetes</taxon>
        <taxon>Kitasatosporales</taxon>
        <taxon>Streptomycetaceae</taxon>
        <taxon>Streptomyces</taxon>
    </lineage>
</organism>
<feature type="signal peptide" evidence="2">
    <location>
        <begin position="1"/>
        <end position="19"/>
    </location>
</feature>
<sequence length="311" mass="33614">MRTRTGGAVLLLVLTGAAACGDGDSGTSAAGSRSQTDVVVPFGDRVPALTNGEQSRLDRTERRLVDDCLADRGVEVEPLDLPSPSAAGDETPAWNPYGLLTEDFAAREGYGITGPVLRGDPSTGAEPARDVGEDEEAFEKALTGTDEHRRTVRLPTGESFTVNTDGCQFRAGEKLYGQDWDRLMYTYQFLANRVVENVERTGEVERARKRWASCMAGAGHSVPDGPAATELVGKRTEAAKARAGEGDGRALRSAAEYELAVARDDARCQRESELWEAVSTAQRTVERPMADKHRKQLAGYAGALERAKRRL</sequence>
<keyword evidence="4" id="KW-1185">Reference proteome</keyword>
<evidence type="ECO:0000256" key="2">
    <source>
        <dbReference type="SAM" id="SignalP"/>
    </source>
</evidence>
<evidence type="ECO:0000256" key="1">
    <source>
        <dbReference type="SAM" id="MobiDB-lite"/>
    </source>
</evidence>
<dbReference type="RefSeq" id="WP_093851646.1">
    <property type="nucleotide sequence ID" value="NZ_FOSG01000020.1"/>
</dbReference>
<name>A0A1I4I784_9ACTN</name>
<accession>A0A1I4I784</accession>
<keyword evidence="2" id="KW-0732">Signal</keyword>
<reference evidence="4" key="1">
    <citation type="submission" date="2016-10" db="EMBL/GenBank/DDBJ databases">
        <authorList>
            <person name="Varghese N."/>
            <person name="Submissions S."/>
        </authorList>
    </citation>
    <scope>NUCLEOTIDE SEQUENCE [LARGE SCALE GENOMIC DNA]</scope>
    <source>
        <strain evidence="4">PL19</strain>
    </source>
</reference>
<dbReference type="Proteomes" id="UP000198928">
    <property type="component" value="Unassembled WGS sequence"/>
</dbReference>
<dbReference type="PROSITE" id="PS51257">
    <property type="entry name" value="PROKAR_LIPOPROTEIN"/>
    <property type="match status" value="1"/>
</dbReference>
<feature type="region of interest" description="Disordered" evidence="1">
    <location>
        <begin position="113"/>
        <end position="133"/>
    </location>
</feature>